<proteinExistence type="predicted"/>
<dbReference type="OrthoDB" id="6133115at2759"/>
<accession>W9XG20</accession>
<organism evidence="2 3">
    <name type="scientific">Cladophialophora psammophila CBS 110553</name>
    <dbReference type="NCBI Taxonomy" id="1182543"/>
    <lineage>
        <taxon>Eukaryota</taxon>
        <taxon>Fungi</taxon>
        <taxon>Dikarya</taxon>
        <taxon>Ascomycota</taxon>
        <taxon>Pezizomycotina</taxon>
        <taxon>Eurotiomycetes</taxon>
        <taxon>Chaetothyriomycetidae</taxon>
        <taxon>Chaetothyriales</taxon>
        <taxon>Herpotrichiellaceae</taxon>
        <taxon>Cladophialophora</taxon>
    </lineage>
</organism>
<gene>
    <name evidence="2" type="ORF">A1O5_00813</name>
</gene>
<comment type="caution">
    <text evidence="2">The sequence shown here is derived from an EMBL/GenBank/DDBJ whole genome shotgun (WGS) entry which is preliminary data.</text>
</comment>
<keyword evidence="1" id="KW-1133">Transmembrane helix</keyword>
<dbReference type="EMBL" id="AMGX01000001">
    <property type="protein sequence ID" value="EXJ76305.1"/>
    <property type="molecule type" value="Genomic_DNA"/>
</dbReference>
<feature type="transmembrane region" description="Helical" evidence="1">
    <location>
        <begin position="30"/>
        <end position="55"/>
    </location>
</feature>
<evidence type="ECO:0000313" key="2">
    <source>
        <dbReference type="EMBL" id="EXJ76305.1"/>
    </source>
</evidence>
<protein>
    <submittedName>
        <fullName evidence="2">Uncharacterized protein</fullName>
    </submittedName>
</protein>
<dbReference type="HOGENOM" id="CLU_2978947_0_0_1"/>
<dbReference type="RefSeq" id="XP_007739622.1">
    <property type="nucleotide sequence ID" value="XM_007741432.1"/>
</dbReference>
<keyword evidence="3" id="KW-1185">Reference proteome</keyword>
<keyword evidence="1" id="KW-0812">Transmembrane</keyword>
<reference evidence="2 3" key="1">
    <citation type="submission" date="2013-03" db="EMBL/GenBank/DDBJ databases">
        <title>The Genome Sequence of Cladophialophora psammophila CBS 110553.</title>
        <authorList>
            <consortium name="The Broad Institute Genomics Platform"/>
            <person name="Cuomo C."/>
            <person name="de Hoog S."/>
            <person name="Gorbushina A."/>
            <person name="Walker B."/>
            <person name="Young S.K."/>
            <person name="Zeng Q."/>
            <person name="Gargeya S."/>
            <person name="Fitzgerald M."/>
            <person name="Haas B."/>
            <person name="Abouelleil A."/>
            <person name="Allen A.W."/>
            <person name="Alvarado L."/>
            <person name="Arachchi H.M."/>
            <person name="Berlin A.M."/>
            <person name="Chapman S.B."/>
            <person name="Gainer-Dewar J."/>
            <person name="Goldberg J."/>
            <person name="Griggs A."/>
            <person name="Gujja S."/>
            <person name="Hansen M."/>
            <person name="Howarth C."/>
            <person name="Imamovic A."/>
            <person name="Ireland A."/>
            <person name="Larimer J."/>
            <person name="McCowan C."/>
            <person name="Murphy C."/>
            <person name="Pearson M."/>
            <person name="Poon T.W."/>
            <person name="Priest M."/>
            <person name="Roberts A."/>
            <person name="Saif S."/>
            <person name="Shea T."/>
            <person name="Sisk P."/>
            <person name="Sykes S."/>
            <person name="Wortman J."/>
            <person name="Nusbaum C."/>
            <person name="Birren B."/>
        </authorList>
    </citation>
    <scope>NUCLEOTIDE SEQUENCE [LARGE SCALE GENOMIC DNA]</scope>
    <source>
        <strain evidence="2 3">CBS 110553</strain>
    </source>
</reference>
<dbReference type="AlphaFoldDB" id="W9XG20"/>
<dbReference type="GeneID" id="19185549"/>
<evidence type="ECO:0000313" key="3">
    <source>
        <dbReference type="Proteomes" id="UP000019471"/>
    </source>
</evidence>
<name>W9XG20_9EURO</name>
<evidence type="ECO:0000256" key="1">
    <source>
        <dbReference type="SAM" id="Phobius"/>
    </source>
</evidence>
<dbReference type="Proteomes" id="UP000019471">
    <property type="component" value="Unassembled WGS sequence"/>
</dbReference>
<keyword evidence="1" id="KW-0472">Membrane</keyword>
<sequence length="58" mass="6834">MLRGIEEEKVGVHRMDWTEMFQGFNLRRTLLCYATVAVATQSASDVWFLVAYQIYFLQ</sequence>